<dbReference type="SUPFAM" id="SSF56672">
    <property type="entry name" value="DNA/RNA polymerases"/>
    <property type="match status" value="1"/>
</dbReference>
<accession>A0A8K0P8H9</accession>
<dbReference type="PANTHER" id="PTHR33568">
    <property type="entry name" value="DNA POLYMERASE"/>
    <property type="match status" value="1"/>
</dbReference>
<evidence type="ECO:0000313" key="2">
    <source>
        <dbReference type="Proteomes" id="UP000792457"/>
    </source>
</evidence>
<dbReference type="PANTHER" id="PTHR33568:SF3">
    <property type="entry name" value="DNA-DIRECTED DNA POLYMERASE"/>
    <property type="match status" value="1"/>
</dbReference>
<dbReference type="EMBL" id="KZ310628">
    <property type="protein sequence ID" value="KAG8239990.1"/>
    <property type="molecule type" value="Genomic_DNA"/>
</dbReference>
<protein>
    <recommendedName>
        <fullName evidence="3">DNA-directed DNA polymerase</fullName>
    </recommendedName>
</protein>
<reference evidence="1" key="2">
    <citation type="submission" date="2017-10" db="EMBL/GenBank/DDBJ databases">
        <title>Ladona fulva Genome sequencing and assembly.</title>
        <authorList>
            <person name="Murali S."/>
            <person name="Richards S."/>
            <person name="Bandaranaike D."/>
            <person name="Bellair M."/>
            <person name="Blankenburg K."/>
            <person name="Chao H."/>
            <person name="Dinh H."/>
            <person name="Doddapaneni H."/>
            <person name="Dugan-Rocha S."/>
            <person name="Elkadiri S."/>
            <person name="Gnanaolivu R."/>
            <person name="Hernandez B."/>
            <person name="Skinner E."/>
            <person name="Javaid M."/>
            <person name="Lee S."/>
            <person name="Li M."/>
            <person name="Ming W."/>
            <person name="Munidasa M."/>
            <person name="Muniz J."/>
            <person name="Nguyen L."/>
            <person name="Hughes D."/>
            <person name="Osuji N."/>
            <person name="Pu L.-L."/>
            <person name="Puazo M."/>
            <person name="Qu C."/>
            <person name="Quiroz J."/>
            <person name="Raj R."/>
            <person name="Weissenberger G."/>
            <person name="Xin Y."/>
            <person name="Zou X."/>
            <person name="Han Y."/>
            <person name="Worley K."/>
            <person name="Muzny D."/>
            <person name="Gibbs R."/>
        </authorList>
    </citation>
    <scope>NUCLEOTIDE SEQUENCE</scope>
    <source>
        <strain evidence="1">Sampled in the wild</strain>
    </source>
</reference>
<organism evidence="1 2">
    <name type="scientific">Ladona fulva</name>
    <name type="common">Scarce chaser dragonfly</name>
    <name type="synonym">Libellula fulva</name>
    <dbReference type="NCBI Taxonomy" id="123851"/>
    <lineage>
        <taxon>Eukaryota</taxon>
        <taxon>Metazoa</taxon>
        <taxon>Ecdysozoa</taxon>
        <taxon>Arthropoda</taxon>
        <taxon>Hexapoda</taxon>
        <taxon>Insecta</taxon>
        <taxon>Pterygota</taxon>
        <taxon>Palaeoptera</taxon>
        <taxon>Odonata</taxon>
        <taxon>Epiprocta</taxon>
        <taxon>Anisoptera</taxon>
        <taxon>Libelluloidea</taxon>
        <taxon>Libellulidae</taxon>
        <taxon>Ladona</taxon>
    </lineage>
</organism>
<sequence length="367" mass="42138">MGDNCPELDSVEGLIECTVLPPPRLYHPVLPCRVNGKLMFLLCRTCASGECQKGCDHSDEERSITGTWVSEEVKVAVREGYRIVKVHEVWQYKTTIYNPDTGEGGLFKEYIDFFLKIKQEASGFSGWCNSNKDRSRYLASFYERERIHLEGDNIKINPGMRQLAKLMLNSFWGRFGNRENLPRCSIIRTREELLSRIMAPHVEMSRLVPVNDDVVFGCWTEREDSLKPLPVYVTVIWSPPTGDYLGDLTDEVGSGSFIEEFVSGGPKNYALKIRCRSTGLYKTICKVRGITINSANEGDVSFDRLKAMVMEEAPPLDVRYQNRIGRVLPFKVVSRPETKTFRVVYSKRRRVDSFHTLPYGYKWQRLC</sequence>
<evidence type="ECO:0008006" key="3">
    <source>
        <dbReference type="Google" id="ProtNLM"/>
    </source>
</evidence>
<dbReference type="InterPro" id="IPR043502">
    <property type="entry name" value="DNA/RNA_pol_sf"/>
</dbReference>
<dbReference type="GO" id="GO:0071897">
    <property type="term" value="P:DNA biosynthetic process"/>
    <property type="evidence" value="ECO:0007669"/>
    <property type="project" value="UniProtKB-ARBA"/>
</dbReference>
<reference evidence="1" key="1">
    <citation type="submission" date="2013-04" db="EMBL/GenBank/DDBJ databases">
        <authorList>
            <person name="Qu J."/>
            <person name="Murali S.C."/>
            <person name="Bandaranaike D."/>
            <person name="Bellair M."/>
            <person name="Blankenburg K."/>
            <person name="Chao H."/>
            <person name="Dinh H."/>
            <person name="Doddapaneni H."/>
            <person name="Downs B."/>
            <person name="Dugan-Rocha S."/>
            <person name="Elkadiri S."/>
            <person name="Gnanaolivu R.D."/>
            <person name="Hernandez B."/>
            <person name="Javaid M."/>
            <person name="Jayaseelan J.C."/>
            <person name="Lee S."/>
            <person name="Li M."/>
            <person name="Ming W."/>
            <person name="Munidasa M."/>
            <person name="Muniz J."/>
            <person name="Nguyen L."/>
            <person name="Ongeri F."/>
            <person name="Osuji N."/>
            <person name="Pu L.-L."/>
            <person name="Puazo M."/>
            <person name="Qu C."/>
            <person name="Quiroz J."/>
            <person name="Raj R."/>
            <person name="Weissenberger G."/>
            <person name="Xin Y."/>
            <person name="Zou X."/>
            <person name="Han Y."/>
            <person name="Richards S."/>
            <person name="Worley K."/>
            <person name="Muzny D."/>
            <person name="Gibbs R."/>
        </authorList>
    </citation>
    <scope>NUCLEOTIDE SEQUENCE</scope>
    <source>
        <strain evidence="1">Sampled in the wild</strain>
    </source>
</reference>
<dbReference type="OrthoDB" id="6119432at2759"/>
<comment type="caution">
    <text evidence="1">The sequence shown here is derived from an EMBL/GenBank/DDBJ whole genome shotgun (WGS) entry which is preliminary data.</text>
</comment>
<gene>
    <name evidence="1" type="ORF">J437_LFUL018632</name>
</gene>
<dbReference type="Gene3D" id="1.10.287.690">
    <property type="entry name" value="Helix hairpin bin"/>
    <property type="match status" value="1"/>
</dbReference>
<name>A0A8K0P8H9_LADFU</name>
<dbReference type="AlphaFoldDB" id="A0A8K0P8H9"/>
<evidence type="ECO:0000313" key="1">
    <source>
        <dbReference type="EMBL" id="KAG8239990.1"/>
    </source>
</evidence>
<proteinExistence type="predicted"/>
<dbReference type="Proteomes" id="UP000792457">
    <property type="component" value="Unassembled WGS sequence"/>
</dbReference>
<keyword evidence="2" id="KW-1185">Reference proteome</keyword>